<keyword evidence="7" id="KW-1133">Transmembrane helix</keyword>
<accession>A0A2T1HMF5</accession>
<dbReference type="Proteomes" id="UP000239772">
    <property type="component" value="Unassembled WGS sequence"/>
</dbReference>
<dbReference type="Gene3D" id="2.40.30.170">
    <property type="match status" value="1"/>
</dbReference>
<evidence type="ECO:0000256" key="3">
    <source>
        <dbReference type="ARBA" id="ARBA00022448"/>
    </source>
</evidence>
<keyword evidence="6" id="KW-0812">Transmembrane</keyword>
<keyword evidence="8" id="KW-0472">Membrane</keyword>
<proteinExistence type="inferred from homology"/>
<sequence>MTGPHPKTERALRKALLGGATVASLLAFGIGGWAATTELSGAVIAPGMLVVDSSVKKIQHPSGGVVGDLRVREGSEVRAGDILVRLDETVTRANLAVITKSMDELTARQARLKAEQDGRESVSFPADLTGRMGEETIADLVSEETRLFELRRTARQGQKDQLRERIAQLREQIQGMADQVSAKQRELALIAEELKGVRELWRQHLVQIARVTALERDTARLEGERGSLVSAMAQAKGKVTETELQILQIEQDLRTEVGKELAEIRGKLAELAEKRVAAEDQLRRVDIRAPQDGVVHQLAVHTVGGVINAGEQLMLVVPKADTLTVEARIAPHDIDQVRIGHRAILRFSAFNLRTTPELKGEVTMVSADITEDAKTGASFYTVRITPPAQELARLKGLKLVPGMPVESFIQTGERTVISYLTKPLQDQILKAWREK</sequence>
<dbReference type="Gene3D" id="2.40.50.100">
    <property type="match status" value="1"/>
</dbReference>
<evidence type="ECO:0000256" key="9">
    <source>
        <dbReference type="RuleBase" id="RU365093"/>
    </source>
</evidence>
<dbReference type="NCBIfam" id="TIGR01843">
    <property type="entry name" value="type_I_hlyD"/>
    <property type="match status" value="1"/>
</dbReference>
<comment type="subcellular location">
    <subcellularLocation>
        <location evidence="1 9">Cell inner membrane</location>
        <topology evidence="1 9">Single-pass membrane protein</topology>
    </subcellularLocation>
</comment>
<dbReference type="InterPro" id="IPR010129">
    <property type="entry name" value="T1SS_HlyD"/>
</dbReference>
<dbReference type="EMBL" id="PVZS01000037">
    <property type="protein sequence ID" value="PSC02830.1"/>
    <property type="molecule type" value="Genomic_DNA"/>
</dbReference>
<dbReference type="InterPro" id="IPR050739">
    <property type="entry name" value="MFP"/>
</dbReference>
<evidence type="ECO:0000256" key="4">
    <source>
        <dbReference type="ARBA" id="ARBA00022475"/>
    </source>
</evidence>
<protein>
    <recommendedName>
        <fullName evidence="9">Membrane fusion protein (MFP) family protein</fullName>
    </recommendedName>
</protein>
<keyword evidence="10" id="KW-0175">Coiled coil</keyword>
<dbReference type="Pfam" id="PF26002">
    <property type="entry name" value="Beta-barrel_AprE"/>
    <property type="match status" value="1"/>
</dbReference>
<evidence type="ECO:0000256" key="1">
    <source>
        <dbReference type="ARBA" id="ARBA00004377"/>
    </source>
</evidence>
<evidence type="ECO:0000259" key="11">
    <source>
        <dbReference type="Pfam" id="PF25994"/>
    </source>
</evidence>
<dbReference type="Pfam" id="PF25994">
    <property type="entry name" value="HH_AprE"/>
    <property type="match status" value="1"/>
</dbReference>
<evidence type="ECO:0000256" key="2">
    <source>
        <dbReference type="ARBA" id="ARBA00009477"/>
    </source>
</evidence>
<evidence type="ECO:0000256" key="7">
    <source>
        <dbReference type="ARBA" id="ARBA00022989"/>
    </source>
</evidence>
<comment type="similarity">
    <text evidence="2 9">Belongs to the membrane fusion protein (MFP) (TC 8.A.1) family.</text>
</comment>
<organism evidence="13 14">
    <name type="scientific">Alsobacter soli</name>
    <dbReference type="NCBI Taxonomy" id="2109933"/>
    <lineage>
        <taxon>Bacteria</taxon>
        <taxon>Pseudomonadati</taxon>
        <taxon>Pseudomonadota</taxon>
        <taxon>Alphaproteobacteria</taxon>
        <taxon>Hyphomicrobiales</taxon>
        <taxon>Alsobacteraceae</taxon>
        <taxon>Alsobacter</taxon>
    </lineage>
</organism>
<evidence type="ECO:0000256" key="5">
    <source>
        <dbReference type="ARBA" id="ARBA00022519"/>
    </source>
</evidence>
<dbReference type="InterPro" id="IPR058982">
    <property type="entry name" value="Beta-barrel_AprE"/>
</dbReference>
<gene>
    <name evidence="13" type="ORF">SLNSH_22185</name>
</gene>
<evidence type="ECO:0000256" key="8">
    <source>
        <dbReference type="ARBA" id="ARBA00023136"/>
    </source>
</evidence>
<dbReference type="InterPro" id="IPR058781">
    <property type="entry name" value="HH_AprE-like"/>
</dbReference>
<name>A0A2T1HMF5_9HYPH</name>
<evidence type="ECO:0000313" key="13">
    <source>
        <dbReference type="EMBL" id="PSC02830.1"/>
    </source>
</evidence>
<feature type="domain" description="AprE-like beta-barrel" evidence="12">
    <location>
        <begin position="323"/>
        <end position="412"/>
    </location>
</feature>
<keyword evidence="14" id="KW-1185">Reference proteome</keyword>
<feature type="coiled-coil region" evidence="10">
    <location>
        <begin position="232"/>
        <end position="288"/>
    </location>
</feature>
<evidence type="ECO:0000256" key="10">
    <source>
        <dbReference type="SAM" id="Coils"/>
    </source>
</evidence>
<evidence type="ECO:0000259" key="12">
    <source>
        <dbReference type="Pfam" id="PF26002"/>
    </source>
</evidence>
<dbReference type="GO" id="GO:0005886">
    <property type="term" value="C:plasma membrane"/>
    <property type="evidence" value="ECO:0007669"/>
    <property type="project" value="UniProtKB-SubCell"/>
</dbReference>
<feature type="coiled-coil region" evidence="10">
    <location>
        <begin position="152"/>
        <end position="186"/>
    </location>
</feature>
<reference evidence="14" key="1">
    <citation type="submission" date="2018-03" db="EMBL/GenBank/DDBJ databases">
        <authorList>
            <person name="Sun L."/>
            <person name="Liu H."/>
            <person name="Chen W."/>
            <person name="Huang K."/>
            <person name="Liu W."/>
            <person name="Gao X."/>
        </authorList>
    </citation>
    <scope>NUCLEOTIDE SEQUENCE [LARGE SCALE GENOMIC DNA]</scope>
    <source>
        <strain evidence="14">SH9</strain>
    </source>
</reference>
<keyword evidence="3 9" id="KW-0813">Transport</keyword>
<dbReference type="OrthoDB" id="9810980at2"/>
<dbReference type="AlphaFoldDB" id="A0A2T1HMF5"/>
<keyword evidence="5 9" id="KW-0997">Cell inner membrane</keyword>
<comment type="caution">
    <text evidence="13">The sequence shown here is derived from an EMBL/GenBank/DDBJ whole genome shotgun (WGS) entry which is preliminary data.</text>
</comment>
<dbReference type="GO" id="GO:0015031">
    <property type="term" value="P:protein transport"/>
    <property type="evidence" value="ECO:0007669"/>
    <property type="project" value="InterPro"/>
</dbReference>
<dbReference type="RefSeq" id="WP_106340091.1">
    <property type="nucleotide sequence ID" value="NZ_PVZS01000037.1"/>
</dbReference>
<evidence type="ECO:0000313" key="14">
    <source>
        <dbReference type="Proteomes" id="UP000239772"/>
    </source>
</evidence>
<evidence type="ECO:0000256" key="6">
    <source>
        <dbReference type="ARBA" id="ARBA00022692"/>
    </source>
</evidence>
<feature type="domain" description="AprE-like long alpha-helical hairpin" evidence="11">
    <location>
        <begin position="92"/>
        <end position="281"/>
    </location>
</feature>
<dbReference type="PANTHER" id="PTHR30386">
    <property type="entry name" value="MEMBRANE FUSION SUBUNIT OF EMRAB-TOLC MULTIDRUG EFFLUX PUMP"/>
    <property type="match status" value="1"/>
</dbReference>
<dbReference type="PANTHER" id="PTHR30386:SF17">
    <property type="entry name" value="ALKALINE PROTEASE SECRETION PROTEIN APRE"/>
    <property type="match status" value="1"/>
</dbReference>
<dbReference type="PRINTS" id="PR01490">
    <property type="entry name" value="RTXTOXIND"/>
</dbReference>
<keyword evidence="4 9" id="KW-1003">Cell membrane</keyword>